<dbReference type="Pfam" id="PF00294">
    <property type="entry name" value="PfkB"/>
    <property type="match status" value="1"/>
</dbReference>
<reference evidence="5" key="1">
    <citation type="submission" date="2023-03" db="EMBL/GenBank/DDBJ databases">
        <authorList>
            <person name="Shen W."/>
            <person name="Cai J."/>
        </authorList>
    </citation>
    <scope>NUCLEOTIDE SEQUENCE</scope>
    <source>
        <strain evidence="5">P96-3</strain>
    </source>
</reference>
<organism evidence="5 6">
    <name type="scientific">Vagococcus carniphilus</name>
    <dbReference type="NCBI Taxonomy" id="218144"/>
    <lineage>
        <taxon>Bacteria</taxon>
        <taxon>Bacillati</taxon>
        <taxon>Bacillota</taxon>
        <taxon>Bacilli</taxon>
        <taxon>Lactobacillales</taxon>
        <taxon>Enterococcaceae</taxon>
        <taxon>Vagococcus</taxon>
    </lineage>
</organism>
<dbReference type="RefSeq" id="WP_311985243.1">
    <property type="nucleotide sequence ID" value="NZ_JARQBZ010000012.1"/>
</dbReference>
<dbReference type="SUPFAM" id="SSF53613">
    <property type="entry name" value="Ribokinase-like"/>
    <property type="match status" value="1"/>
</dbReference>
<dbReference type="InterPro" id="IPR011611">
    <property type="entry name" value="PfkB_dom"/>
</dbReference>
<dbReference type="SUPFAM" id="SSF46785">
    <property type="entry name" value="Winged helix' DNA-binding domain"/>
    <property type="match status" value="1"/>
</dbReference>
<dbReference type="GO" id="GO:0046872">
    <property type="term" value="F:metal ion binding"/>
    <property type="evidence" value="ECO:0007669"/>
    <property type="project" value="UniProtKB-KW"/>
</dbReference>
<name>A0AAW8U303_9ENTE</name>
<dbReference type="EMBL" id="JARQBZ010000012">
    <property type="protein sequence ID" value="MDT2833913.1"/>
    <property type="molecule type" value="Genomic_DNA"/>
</dbReference>
<evidence type="ECO:0000313" key="6">
    <source>
        <dbReference type="Proteomes" id="UP001268577"/>
    </source>
</evidence>
<dbReference type="Gene3D" id="1.10.10.10">
    <property type="entry name" value="Winged helix-like DNA-binding domain superfamily/Winged helix DNA-binding domain"/>
    <property type="match status" value="1"/>
</dbReference>
<dbReference type="Proteomes" id="UP001268577">
    <property type="component" value="Unassembled WGS sequence"/>
</dbReference>
<proteinExistence type="predicted"/>
<gene>
    <name evidence="5" type="ORF">P7H70_07575</name>
</gene>
<feature type="domain" description="HTH asnC-type" evidence="4">
    <location>
        <begin position="1"/>
        <end position="67"/>
    </location>
</feature>
<dbReference type="InterPro" id="IPR000485">
    <property type="entry name" value="AsnC-type_HTH_dom"/>
</dbReference>
<evidence type="ECO:0000259" key="4">
    <source>
        <dbReference type="PROSITE" id="PS50956"/>
    </source>
</evidence>
<evidence type="ECO:0000256" key="2">
    <source>
        <dbReference type="ARBA" id="ARBA00022723"/>
    </source>
</evidence>
<comment type="caution">
    <text evidence="5">The sequence shown here is derived from an EMBL/GenBank/DDBJ whole genome shotgun (WGS) entry which is preliminary data.</text>
</comment>
<dbReference type="InterPro" id="IPR029056">
    <property type="entry name" value="Ribokinase-like"/>
</dbReference>
<keyword evidence="1" id="KW-0808">Transferase</keyword>
<dbReference type="InterPro" id="IPR036388">
    <property type="entry name" value="WH-like_DNA-bd_sf"/>
</dbReference>
<dbReference type="AlphaFoldDB" id="A0AAW8U303"/>
<dbReference type="GO" id="GO:0016798">
    <property type="term" value="F:hydrolase activity, acting on glycosyl bonds"/>
    <property type="evidence" value="ECO:0007669"/>
    <property type="project" value="TreeGrafter"/>
</dbReference>
<dbReference type="GO" id="GO:0004730">
    <property type="term" value="F:pseudouridylate synthase activity"/>
    <property type="evidence" value="ECO:0007669"/>
    <property type="project" value="TreeGrafter"/>
</dbReference>
<dbReference type="InterPro" id="IPR036390">
    <property type="entry name" value="WH_DNA-bd_sf"/>
</dbReference>
<protein>
    <submittedName>
        <fullName evidence="5">PfkB family carbohydrate kinase</fullName>
    </submittedName>
</protein>
<dbReference type="PANTHER" id="PTHR42909:SF1">
    <property type="entry name" value="CARBOHYDRATE KINASE PFKB DOMAIN-CONTAINING PROTEIN"/>
    <property type="match status" value="1"/>
</dbReference>
<dbReference type="GO" id="GO:0043565">
    <property type="term" value="F:sequence-specific DNA binding"/>
    <property type="evidence" value="ECO:0007669"/>
    <property type="project" value="InterPro"/>
</dbReference>
<dbReference type="InterPro" id="IPR002173">
    <property type="entry name" value="Carboh/pur_kinase_PfkB_CS"/>
</dbReference>
<evidence type="ECO:0000256" key="1">
    <source>
        <dbReference type="ARBA" id="ARBA00022679"/>
    </source>
</evidence>
<evidence type="ECO:0000313" key="5">
    <source>
        <dbReference type="EMBL" id="MDT2833913.1"/>
    </source>
</evidence>
<dbReference type="Gene3D" id="3.40.1190.20">
    <property type="match status" value="1"/>
</dbReference>
<dbReference type="GO" id="GO:0005737">
    <property type="term" value="C:cytoplasm"/>
    <property type="evidence" value="ECO:0007669"/>
    <property type="project" value="TreeGrafter"/>
</dbReference>
<sequence>MTEREKEILAIIRDNPTISQEELAFELGISRSGVAAHIHNLMKKGYIKGKGYIVNNPSFVTVIGGINMDIVAVPKEKVIVNNSNPGKINYYFGGAGRNMALALTKLGISTNLISVYGDDVNGDRFVLDARRQGLSIDCCEKISGFNTSTFVYLEDYTSDFRVGLDDMRILENISPELINRYLQRINQSKYCVIDDNLPEETIKHLSEYVDVPIIAKSVSINKVLRLIPILSKLELLVLSNLELEALANYFDDTLATIEQRSKKILAEGVKSLLIVEKSGDVSYWEVDNVYKIKKRLTPEFNSNGSTAVFTSSLIWGILQDKYLTKDLVELGYSGSTTSFLTNDSVFEGLSPELILERYQKYFLN</sequence>
<evidence type="ECO:0000256" key="3">
    <source>
        <dbReference type="ARBA" id="ARBA00022777"/>
    </source>
</evidence>
<keyword evidence="2" id="KW-0479">Metal-binding</keyword>
<dbReference type="PROSITE" id="PS50956">
    <property type="entry name" value="HTH_ASNC_2"/>
    <property type="match status" value="1"/>
</dbReference>
<accession>A0AAW8U303</accession>
<dbReference type="PROSITE" id="PS00583">
    <property type="entry name" value="PFKB_KINASES_1"/>
    <property type="match status" value="1"/>
</dbReference>
<dbReference type="Pfam" id="PF13412">
    <property type="entry name" value="HTH_24"/>
    <property type="match status" value="1"/>
</dbReference>
<dbReference type="PANTHER" id="PTHR42909">
    <property type="entry name" value="ZGC:136858"/>
    <property type="match status" value="1"/>
</dbReference>
<dbReference type="GO" id="GO:0016301">
    <property type="term" value="F:kinase activity"/>
    <property type="evidence" value="ECO:0007669"/>
    <property type="project" value="UniProtKB-KW"/>
</dbReference>
<keyword evidence="3 5" id="KW-0418">Kinase</keyword>